<comment type="similarity">
    <text evidence="2">Belongs to the zinc-containing alcohol dehydrogenase family.</text>
</comment>
<keyword evidence="3" id="KW-0479">Metal-binding</keyword>
<dbReference type="InterPro" id="IPR013154">
    <property type="entry name" value="ADH-like_N"/>
</dbReference>
<evidence type="ECO:0000256" key="2">
    <source>
        <dbReference type="ARBA" id="ARBA00008072"/>
    </source>
</evidence>
<dbReference type="InterPro" id="IPR011032">
    <property type="entry name" value="GroES-like_sf"/>
</dbReference>
<dbReference type="Gene3D" id="3.40.50.720">
    <property type="entry name" value="NAD(P)-binding Rossmann-like Domain"/>
    <property type="match status" value="1"/>
</dbReference>
<dbReference type="InterPro" id="IPR036291">
    <property type="entry name" value="NAD(P)-bd_dom_sf"/>
</dbReference>
<dbReference type="SUPFAM" id="SSF50129">
    <property type="entry name" value="GroES-like"/>
    <property type="match status" value="1"/>
</dbReference>
<dbReference type="PANTHER" id="PTHR42940">
    <property type="entry name" value="ALCOHOL DEHYDROGENASE 1-RELATED"/>
    <property type="match status" value="1"/>
</dbReference>
<dbReference type="Proteomes" id="UP000195607">
    <property type="component" value="Chromosome I"/>
</dbReference>
<evidence type="ECO:0000256" key="3">
    <source>
        <dbReference type="ARBA" id="ARBA00022723"/>
    </source>
</evidence>
<evidence type="ECO:0000256" key="4">
    <source>
        <dbReference type="ARBA" id="ARBA00022833"/>
    </source>
</evidence>
<dbReference type="AlphaFoldDB" id="A0A1N5V4N9"/>
<evidence type="ECO:0000313" key="8">
    <source>
        <dbReference type="Proteomes" id="UP000195607"/>
    </source>
</evidence>
<evidence type="ECO:0000256" key="1">
    <source>
        <dbReference type="ARBA" id="ARBA00001947"/>
    </source>
</evidence>
<reference evidence="7 8" key="1">
    <citation type="submission" date="2016-04" db="EMBL/GenBank/DDBJ databases">
        <authorList>
            <person name="Evans L.H."/>
            <person name="Alamgir A."/>
            <person name="Owens N."/>
            <person name="Weber N.D."/>
            <person name="Virtaneva K."/>
            <person name="Barbian K."/>
            <person name="Babar A."/>
            <person name="Rosenke K."/>
        </authorList>
    </citation>
    <scope>NUCLEOTIDE SEQUENCE [LARGE SCALE GENOMIC DNA]</scope>
    <source>
        <strain evidence="8">S5(T) (JCM 30642 \VKM B-2941)</strain>
    </source>
</reference>
<feature type="domain" description="Alcohol dehydrogenase-like N-terminal" evidence="6">
    <location>
        <begin position="26"/>
        <end position="135"/>
    </location>
</feature>
<dbReference type="Pfam" id="PF08240">
    <property type="entry name" value="ADH_N"/>
    <property type="match status" value="1"/>
</dbReference>
<evidence type="ECO:0000256" key="5">
    <source>
        <dbReference type="ARBA" id="ARBA00023002"/>
    </source>
</evidence>
<dbReference type="EMBL" id="LT671858">
    <property type="protein sequence ID" value="SIM67145.1"/>
    <property type="molecule type" value="Genomic_DNA"/>
</dbReference>
<dbReference type="GO" id="GO:0043168">
    <property type="term" value="F:anion binding"/>
    <property type="evidence" value="ECO:0007669"/>
    <property type="project" value="UniProtKB-ARBA"/>
</dbReference>
<dbReference type="SUPFAM" id="SSF51735">
    <property type="entry name" value="NAD(P)-binding Rossmann-fold domains"/>
    <property type="match status" value="1"/>
</dbReference>
<sequence length="320" mass="34607">MILEKQNKIENNPLKYEDYEGPELKHGQVIVKVQANGVCHSDLHIIEGDFPLPPELFPLIPGHEIVGEVVESKSDIQIGERVGIGWFYSACGKCEYCISGKENLCPYATVTGINHKGGYSEYVALDSTYVSRIPDNLNSVETAPLFCAGITAYSAVRRLNIAPNDRIAVFGIGGLGFYGLQLIRLMGGKACAITTSHKDVAEKAEAAEITDRPSGHYDGAIVFAPNSKIVQTAASSVKSGKTIVVPAVMDKIEIPFSSFMWEKNITSVASGLRKETRAILDIASSEGLISMVHKSKLSSANEVLNNLKQGKVKGREVLVP</sequence>
<keyword evidence="4" id="KW-0862">Zinc</keyword>
<dbReference type="GO" id="GO:0030554">
    <property type="term" value="F:adenyl nucleotide binding"/>
    <property type="evidence" value="ECO:0007669"/>
    <property type="project" value="UniProtKB-ARBA"/>
</dbReference>
<dbReference type="GO" id="GO:0004022">
    <property type="term" value="F:alcohol dehydrogenase (NAD+) activity"/>
    <property type="evidence" value="ECO:0007669"/>
    <property type="project" value="TreeGrafter"/>
</dbReference>
<gene>
    <name evidence="7" type="ORF">CSP5_1204</name>
</gene>
<dbReference type="Gene3D" id="3.90.180.10">
    <property type="entry name" value="Medium-chain alcohol dehydrogenases, catalytic domain"/>
    <property type="match status" value="1"/>
</dbReference>
<name>A0A1N5V4N9_9ARCH</name>
<dbReference type="GO" id="GO:0005737">
    <property type="term" value="C:cytoplasm"/>
    <property type="evidence" value="ECO:0007669"/>
    <property type="project" value="TreeGrafter"/>
</dbReference>
<dbReference type="GO" id="GO:0046872">
    <property type="term" value="F:metal ion binding"/>
    <property type="evidence" value="ECO:0007669"/>
    <property type="project" value="UniProtKB-KW"/>
</dbReference>
<evidence type="ECO:0000259" key="6">
    <source>
        <dbReference type="Pfam" id="PF08240"/>
    </source>
</evidence>
<protein>
    <submittedName>
        <fullName evidence="7">Propanol-preferring alcohol dehydrogenase</fullName>
    </submittedName>
</protein>
<proteinExistence type="inferred from homology"/>
<keyword evidence="5" id="KW-0560">Oxidoreductase</keyword>
<dbReference type="GO" id="GO:0044281">
    <property type="term" value="P:small molecule metabolic process"/>
    <property type="evidence" value="ECO:0007669"/>
    <property type="project" value="UniProtKB-ARBA"/>
</dbReference>
<dbReference type="PANTHER" id="PTHR42940:SF8">
    <property type="entry name" value="VACUOLAR PROTEIN SORTING-ASSOCIATED PROTEIN 11"/>
    <property type="match status" value="1"/>
</dbReference>
<organism evidence="7 8">
    <name type="scientific">Cuniculiplasma divulgatum</name>
    <dbReference type="NCBI Taxonomy" id="1673428"/>
    <lineage>
        <taxon>Archaea</taxon>
        <taxon>Methanobacteriati</taxon>
        <taxon>Thermoplasmatota</taxon>
        <taxon>Thermoplasmata</taxon>
        <taxon>Thermoplasmatales</taxon>
        <taxon>Cuniculiplasmataceae</taxon>
        <taxon>Cuniculiplasma</taxon>
    </lineage>
</organism>
<comment type="cofactor">
    <cofactor evidence="1">
        <name>Zn(2+)</name>
        <dbReference type="ChEBI" id="CHEBI:29105"/>
    </cofactor>
</comment>
<accession>A0A1N5V4N9</accession>
<evidence type="ECO:0000313" key="7">
    <source>
        <dbReference type="EMBL" id="SIM67145.1"/>
    </source>
</evidence>